<dbReference type="HOGENOM" id="CLU_134521_0_0_1"/>
<dbReference type="AlphaFoldDB" id="A0A014PAV8"/>
<keyword evidence="1" id="KW-0472">Membrane</keyword>
<dbReference type="EMBL" id="JELW01000009">
    <property type="protein sequence ID" value="EXV01159.1"/>
    <property type="molecule type" value="Genomic_DNA"/>
</dbReference>
<evidence type="ECO:0000256" key="1">
    <source>
        <dbReference type="SAM" id="Phobius"/>
    </source>
</evidence>
<protein>
    <submittedName>
        <fullName evidence="2">Uncharacterized protein</fullName>
    </submittedName>
</protein>
<feature type="transmembrane region" description="Helical" evidence="1">
    <location>
        <begin position="24"/>
        <end position="44"/>
    </location>
</feature>
<reference evidence="2 3" key="1">
    <citation type="submission" date="2014-02" db="EMBL/GenBank/DDBJ databases">
        <title>The genome sequence of the entomopathogenic fungus Metarhizium robertsii ARSEF 2575.</title>
        <authorList>
            <person name="Giuliano Garisto Donzelli B."/>
            <person name="Roe B.A."/>
            <person name="Macmil S.L."/>
            <person name="Krasnoff S.B."/>
            <person name="Gibson D.M."/>
        </authorList>
    </citation>
    <scope>NUCLEOTIDE SEQUENCE [LARGE SCALE GENOMIC DNA]</scope>
    <source>
        <strain evidence="2 3">ARSEF 2575</strain>
    </source>
</reference>
<gene>
    <name evidence="2" type="ORF">X797_005732</name>
</gene>
<accession>A0A014PAV8</accession>
<feature type="transmembrane region" description="Helical" evidence="1">
    <location>
        <begin position="120"/>
        <end position="139"/>
    </location>
</feature>
<keyword evidence="1" id="KW-1133">Transmembrane helix</keyword>
<organism evidence="2 3">
    <name type="scientific">Metarhizium robertsii</name>
    <dbReference type="NCBI Taxonomy" id="568076"/>
    <lineage>
        <taxon>Eukaryota</taxon>
        <taxon>Fungi</taxon>
        <taxon>Dikarya</taxon>
        <taxon>Ascomycota</taxon>
        <taxon>Pezizomycotina</taxon>
        <taxon>Sordariomycetes</taxon>
        <taxon>Hypocreomycetidae</taxon>
        <taxon>Hypocreales</taxon>
        <taxon>Clavicipitaceae</taxon>
        <taxon>Metarhizium</taxon>
    </lineage>
</organism>
<name>A0A014PAV8_9HYPO</name>
<keyword evidence="1" id="KW-0812">Transmembrane</keyword>
<evidence type="ECO:0000313" key="2">
    <source>
        <dbReference type="EMBL" id="EXV01159.1"/>
    </source>
</evidence>
<comment type="caution">
    <text evidence="2">The sequence shown here is derived from an EMBL/GenBank/DDBJ whole genome shotgun (WGS) entry which is preliminary data.</text>
</comment>
<dbReference type="Proteomes" id="UP000030151">
    <property type="component" value="Unassembled WGS sequence"/>
</dbReference>
<sequence length="148" mass="17439">MSDGDLVHGRKVAESRLSWGTSSVYTIIMTPINFVSFLLSLVVVDLEYSYMRVRNHTEASGRLPTLLHHIIFRSQPYATDIRVRSQGPHHYEEEVWHYHTKQGRIMKLEAEEAFRGRNRIIIFLAVFLAIITWVLWHLAKVLCRRWYS</sequence>
<proteinExistence type="predicted"/>
<evidence type="ECO:0000313" key="3">
    <source>
        <dbReference type="Proteomes" id="UP000030151"/>
    </source>
</evidence>